<sequence length="425" mass="43105">MAEGGEVGRADAAGAAVPADRDAPRSTRGSRRGLDWFVFFVADVQTGFGAFVAVFLTTQRWTQVDIGLVLTVSGLVGLVGQVPLGAFVDSVRSVRATAAAALAAIGVSAFAFAAWPIFPVVLASRVLHAAASCIVSFAIVSLSLGLAGPAGMSERLGRNAAFASAGTGIAAAVMGLCGQYLSSQAVFFLAAALVAPALFALTRIRPQEIRPAPAPPRGGGKGLKASAAGLAALGRNRTLVVFAGCIAMFHLANAAMLPLAASMVTLRSSQAATLMVAAAVIVPQLTVTVLSPWMGRAAQRWGRRPFLILGFAMLAVRAFLFSLTSDPQLLVAFQVLDGVSAAVLGVLVPLTIADVARGSGHFNLAQGLVGCAMGVGASISTLLAGVVTDSFGSYAAFTTLAAVAAAGLVLITLTMPETRPAKETA</sequence>
<evidence type="ECO:0000256" key="4">
    <source>
        <dbReference type="SAM" id="MobiDB-lite"/>
    </source>
</evidence>
<comment type="caution">
    <text evidence="7">The sequence shown here is derived from an EMBL/GenBank/DDBJ whole genome shotgun (WGS) entry which is preliminary data.</text>
</comment>
<dbReference type="InterPro" id="IPR020846">
    <property type="entry name" value="MFS_dom"/>
</dbReference>
<dbReference type="InterPro" id="IPR036259">
    <property type="entry name" value="MFS_trans_sf"/>
</dbReference>
<feature type="transmembrane region" description="Helical" evidence="5">
    <location>
        <begin position="364"/>
        <end position="387"/>
    </location>
</feature>
<dbReference type="EMBL" id="NHON01000014">
    <property type="protein sequence ID" value="OWJ67373.1"/>
    <property type="molecule type" value="Genomic_DNA"/>
</dbReference>
<dbReference type="GO" id="GO:0022857">
    <property type="term" value="F:transmembrane transporter activity"/>
    <property type="evidence" value="ECO:0007669"/>
    <property type="project" value="InterPro"/>
</dbReference>
<feature type="transmembrane region" description="Helical" evidence="5">
    <location>
        <begin position="160"/>
        <end position="181"/>
    </location>
</feature>
<gene>
    <name evidence="7" type="ORF">BWR60_09760</name>
</gene>
<evidence type="ECO:0000259" key="6">
    <source>
        <dbReference type="PROSITE" id="PS50850"/>
    </source>
</evidence>
<accession>A0A211ZQ22</accession>
<name>A0A211ZQ22_9PROT</name>
<dbReference type="InterPro" id="IPR011701">
    <property type="entry name" value="MFS"/>
</dbReference>
<evidence type="ECO:0000256" key="1">
    <source>
        <dbReference type="ARBA" id="ARBA00022692"/>
    </source>
</evidence>
<feature type="transmembrane region" description="Helical" evidence="5">
    <location>
        <begin position="329"/>
        <end position="352"/>
    </location>
</feature>
<evidence type="ECO:0000256" key="5">
    <source>
        <dbReference type="SAM" id="Phobius"/>
    </source>
</evidence>
<keyword evidence="2 5" id="KW-1133">Transmembrane helix</keyword>
<dbReference type="Pfam" id="PF07690">
    <property type="entry name" value="MFS_1"/>
    <property type="match status" value="1"/>
</dbReference>
<feature type="transmembrane region" description="Helical" evidence="5">
    <location>
        <begin position="306"/>
        <end position="323"/>
    </location>
</feature>
<evidence type="ECO:0000256" key="3">
    <source>
        <dbReference type="ARBA" id="ARBA00023136"/>
    </source>
</evidence>
<dbReference type="PANTHER" id="PTHR23539:SF1">
    <property type="entry name" value="MAJOR FACILITATOR SUPERFAMILY (MFS) PROFILE DOMAIN-CONTAINING PROTEIN"/>
    <property type="match status" value="1"/>
</dbReference>
<feature type="transmembrane region" description="Helical" evidence="5">
    <location>
        <begin position="187"/>
        <end position="204"/>
    </location>
</feature>
<evidence type="ECO:0000313" key="7">
    <source>
        <dbReference type="EMBL" id="OWJ67373.1"/>
    </source>
</evidence>
<proteinExistence type="predicted"/>
<feature type="transmembrane region" description="Helical" evidence="5">
    <location>
        <begin position="272"/>
        <end position="294"/>
    </location>
</feature>
<keyword evidence="8" id="KW-1185">Reference proteome</keyword>
<dbReference type="Proteomes" id="UP000196655">
    <property type="component" value="Unassembled WGS sequence"/>
</dbReference>
<protein>
    <submittedName>
        <fullName evidence="7">MFS transporter</fullName>
    </submittedName>
</protein>
<dbReference type="OrthoDB" id="9812574at2"/>
<feature type="transmembrane region" description="Helical" evidence="5">
    <location>
        <begin position="393"/>
        <end position="413"/>
    </location>
</feature>
<feature type="region of interest" description="Disordered" evidence="4">
    <location>
        <begin position="1"/>
        <end position="28"/>
    </location>
</feature>
<reference evidence="8" key="1">
    <citation type="submission" date="2017-05" db="EMBL/GenBank/DDBJ databases">
        <authorList>
            <person name="Macchi M."/>
            <person name="Festa S."/>
            <person name="Coppotelli B.M."/>
            <person name="Morelli I.S."/>
        </authorList>
    </citation>
    <scope>NUCLEOTIDE SEQUENCE [LARGE SCALE GENOMIC DNA]</scope>
    <source>
        <strain evidence="8">I</strain>
    </source>
</reference>
<dbReference type="PROSITE" id="PS50850">
    <property type="entry name" value="MFS"/>
    <property type="match status" value="1"/>
</dbReference>
<feature type="transmembrane region" description="Helical" evidence="5">
    <location>
        <begin position="239"/>
        <end position="260"/>
    </location>
</feature>
<feature type="compositionally biased region" description="Low complexity" evidence="4">
    <location>
        <begin position="1"/>
        <end position="18"/>
    </location>
</feature>
<dbReference type="AlphaFoldDB" id="A0A211ZQ22"/>
<feature type="transmembrane region" description="Helical" evidence="5">
    <location>
        <begin position="68"/>
        <end position="88"/>
    </location>
</feature>
<dbReference type="SUPFAM" id="SSF103473">
    <property type="entry name" value="MFS general substrate transporter"/>
    <property type="match status" value="1"/>
</dbReference>
<feature type="transmembrane region" description="Helical" evidence="5">
    <location>
        <begin position="100"/>
        <end position="121"/>
    </location>
</feature>
<keyword evidence="1 5" id="KW-0812">Transmembrane</keyword>
<feature type="transmembrane region" description="Helical" evidence="5">
    <location>
        <begin position="34"/>
        <end position="56"/>
    </location>
</feature>
<keyword evidence="3 5" id="KW-0472">Membrane</keyword>
<dbReference type="PANTHER" id="PTHR23539">
    <property type="entry name" value="MFS TRANSPORTER"/>
    <property type="match status" value="1"/>
</dbReference>
<feature type="domain" description="Major facilitator superfamily (MFS) profile" evidence="6">
    <location>
        <begin position="239"/>
        <end position="425"/>
    </location>
</feature>
<organism evidence="7 8">
    <name type="scientific">Inquilinus limosus</name>
    <dbReference type="NCBI Taxonomy" id="171674"/>
    <lineage>
        <taxon>Bacteria</taxon>
        <taxon>Pseudomonadati</taxon>
        <taxon>Pseudomonadota</taxon>
        <taxon>Alphaproteobacteria</taxon>
        <taxon>Rhodospirillales</taxon>
        <taxon>Rhodospirillaceae</taxon>
        <taxon>Inquilinus</taxon>
    </lineage>
</organism>
<evidence type="ECO:0000313" key="8">
    <source>
        <dbReference type="Proteomes" id="UP000196655"/>
    </source>
</evidence>
<feature type="transmembrane region" description="Helical" evidence="5">
    <location>
        <begin position="127"/>
        <end position="148"/>
    </location>
</feature>
<dbReference type="Gene3D" id="1.20.1250.20">
    <property type="entry name" value="MFS general substrate transporter like domains"/>
    <property type="match status" value="2"/>
</dbReference>
<evidence type="ECO:0000256" key="2">
    <source>
        <dbReference type="ARBA" id="ARBA00022989"/>
    </source>
</evidence>